<protein>
    <recommendedName>
        <fullName evidence="9">Protein Wnt</fullName>
    </recommendedName>
</protein>
<dbReference type="Proteomes" id="UP001642483">
    <property type="component" value="Unassembled WGS sequence"/>
</dbReference>
<keyword evidence="11" id="KW-1185">Reference proteome</keyword>
<organism evidence="10 11">
    <name type="scientific">Clavelina lepadiformis</name>
    <name type="common">Light-bulb sea squirt</name>
    <name type="synonym">Ascidia lepadiformis</name>
    <dbReference type="NCBI Taxonomy" id="159417"/>
    <lineage>
        <taxon>Eukaryota</taxon>
        <taxon>Metazoa</taxon>
        <taxon>Chordata</taxon>
        <taxon>Tunicata</taxon>
        <taxon>Ascidiacea</taxon>
        <taxon>Aplousobranchia</taxon>
        <taxon>Clavelinidae</taxon>
        <taxon>Clavelina</taxon>
    </lineage>
</organism>
<evidence type="ECO:0000256" key="4">
    <source>
        <dbReference type="ARBA" id="ARBA00022525"/>
    </source>
</evidence>
<comment type="subcellular location">
    <subcellularLocation>
        <location evidence="1 9">Secreted</location>
        <location evidence="1 9">Extracellular space</location>
        <location evidence="1 9">Extracellular matrix</location>
    </subcellularLocation>
</comment>
<comment type="function">
    <text evidence="9">Ligand for members of the frizzled family of seven transmembrane receptors.</text>
</comment>
<evidence type="ECO:0000313" key="10">
    <source>
        <dbReference type="EMBL" id="CAK8674373.1"/>
    </source>
</evidence>
<sequence length="345" mass="38936">MSSDLYTRDVNRRSINDGVNGILILFQGLQIAIHECKHQFKNQRWNCSALETRNNIPHTSSFLSSGTGYPETAFSYAITSAGVAHAVARACALGKIKECECVPPPTKSLSAGRRKEIFRQFRNGNAGLNRAQWANVEAQTFEHAGCGDNVNYGNDFSRKFLDSRGHSMFRTSEMRLHNNRVGRLIVSNNMRDKCKCHGQSGSCSQRTCWKAPPVFKTVGDELKRKYDNALAIDSDNLSNEIIEENSVQTPSAAKQNFPKESLIFLERSPTYCDVDPSINVQGTRGRYCNANASRNDTSSCAHLCCNRGHRSYEVRRMEKCRCKFHWCCHVYCDTCEWTERVSVCN</sequence>
<dbReference type="PANTHER" id="PTHR12027">
    <property type="entry name" value="WNT RELATED"/>
    <property type="match status" value="1"/>
</dbReference>
<evidence type="ECO:0000256" key="5">
    <source>
        <dbReference type="ARBA" id="ARBA00022530"/>
    </source>
</evidence>
<comment type="similarity">
    <text evidence="2 9">Belongs to the Wnt family.</text>
</comment>
<dbReference type="EMBL" id="CAWYQH010000013">
    <property type="protein sequence ID" value="CAK8674373.1"/>
    <property type="molecule type" value="Genomic_DNA"/>
</dbReference>
<keyword evidence="3 9" id="KW-0217">Developmental protein</keyword>
<evidence type="ECO:0000256" key="2">
    <source>
        <dbReference type="ARBA" id="ARBA00005683"/>
    </source>
</evidence>
<evidence type="ECO:0000313" key="11">
    <source>
        <dbReference type="Proteomes" id="UP001642483"/>
    </source>
</evidence>
<keyword evidence="8" id="KW-0449">Lipoprotein</keyword>
<comment type="caution">
    <text evidence="10">The sequence shown here is derived from an EMBL/GenBank/DDBJ whole genome shotgun (WGS) entry which is preliminary data.</text>
</comment>
<keyword evidence="4" id="KW-0964">Secreted</keyword>
<name>A0ABP0F8D9_CLALP</name>
<evidence type="ECO:0000256" key="7">
    <source>
        <dbReference type="ARBA" id="ARBA00023157"/>
    </source>
</evidence>
<evidence type="ECO:0000256" key="6">
    <source>
        <dbReference type="ARBA" id="ARBA00022687"/>
    </source>
</evidence>
<keyword evidence="7" id="KW-1015">Disulfide bond</keyword>
<keyword evidence="5" id="KW-0272">Extracellular matrix</keyword>
<gene>
    <name evidence="10" type="ORF">CVLEPA_LOCUS4076</name>
</gene>
<dbReference type="Gene3D" id="3.30.2460.20">
    <property type="match status" value="1"/>
</dbReference>
<evidence type="ECO:0000256" key="3">
    <source>
        <dbReference type="ARBA" id="ARBA00022473"/>
    </source>
</evidence>
<dbReference type="SMART" id="SM00097">
    <property type="entry name" value="WNT1"/>
    <property type="match status" value="1"/>
</dbReference>
<dbReference type="InterPro" id="IPR043158">
    <property type="entry name" value="Wnt_C"/>
</dbReference>
<evidence type="ECO:0000256" key="8">
    <source>
        <dbReference type="ARBA" id="ARBA00023288"/>
    </source>
</evidence>
<reference evidence="10 11" key="1">
    <citation type="submission" date="2024-02" db="EMBL/GenBank/DDBJ databases">
        <authorList>
            <person name="Daric V."/>
            <person name="Darras S."/>
        </authorList>
    </citation>
    <scope>NUCLEOTIDE SEQUENCE [LARGE SCALE GENOMIC DNA]</scope>
</reference>
<keyword evidence="6 9" id="KW-0879">Wnt signaling pathway</keyword>
<evidence type="ECO:0000256" key="9">
    <source>
        <dbReference type="RuleBase" id="RU003500"/>
    </source>
</evidence>
<accession>A0ABP0F8D9</accession>
<dbReference type="InterPro" id="IPR005817">
    <property type="entry name" value="Wnt"/>
</dbReference>
<proteinExistence type="inferred from homology"/>
<dbReference type="Pfam" id="PF00110">
    <property type="entry name" value="wnt"/>
    <property type="match status" value="1"/>
</dbReference>
<dbReference type="PRINTS" id="PR01349">
    <property type="entry name" value="WNTPROTEIN"/>
</dbReference>
<evidence type="ECO:0000256" key="1">
    <source>
        <dbReference type="ARBA" id="ARBA00004498"/>
    </source>
</evidence>
<dbReference type="PANTHER" id="PTHR12027:SF98">
    <property type="entry name" value="PROTEIN WNT"/>
    <property type="match status" value="1"/>
</dbReference>